<name>A0A3R7QK96_PENVA</name>
<evidence type="ECO:0000259" key="1">
    <source>
        <dbReference type="SMART" id="SM00587"/>
    </source>
</evidence>
<dbReference type="Proteomes" id="UP000283509">
    <property type="component" value="Unassembled WGS sequence"/>
</dbReference>
<dbReference type="PANTHER" id="PTHR11012">
    <property type="entry name" value="PROTEIN KINASE-LIKE DOMAIN-CONTAINING"/>
    <property type="match status" value="1"/>
</dbReference>
<gene>
    <name evidence="2" type="ORF">C7M84_011585</name>
</gene>
<reference evidence="2 3" key="2">
    <citation type="submission" date="2019-01" db="EMBL/GenBank/DDBJ databases">
        <title>The decoding of complex shrimp genome reveals the adaptation for benthos swimmer, frequently molting mechanism and breeding impact on genome.</title>
        <authorList>
            <person name="Sun Y."/>
            <person name="Gao Y."/>
            <person name="Yu Y."/>
        </authorList>
    </citation>
    <scope>NUCLEOTIDE SEQUENCE [LARGE SCALE GENOMIC DNA]</scope>
    <source>
        <tissue evidence="2">Muscle</tissue>
    </source>
</reference>
<reference evidence="2 3" key="1">
    <citation type="submission" date="2018-04" db="EMBL/GenBank/DDBJ databases">
        <authorList>
            <person name="Zhang X."/>
            <person name="Yuan J."/>
            <person name="Li F."/>
            <person name="Xiang J."/>
        </authorList>
    </citation>
    <scope>NUCLEOTIDE SEQUENCE [LARGE SCALE GENOMIC DNA]</scope>
    <source>
        <tissue evidence="2">Muscle</tissue>
    </source>
</reference>
<feature type="domain" description="CHK kinase-like" evidence="1">
    <location>
        <begin position="129"/>
        <end position="326"/>
    </location>
</feature>
<sequence length="414" mass="46443">MAEKPQDLVERRHVEATLARDKGADARLLSWAIEDFTQKGDNMATAVTSVAVRFALRDAEHRASYVVKINPMRKEAQVDAFTCNLIKKEIHFHAVVLPELNAALQSAGFEKLRIPKFYFAEEEPGREMLFFEDLRDRGFKMADRKKGLDAAHANLVLKELARFHATSHVLIARNGDPTDRYPLLKVDFATSTGQQREFLKGMFGSHMQPAVTLLQEIEGYDSVLRWATRSQQDVMDVLRDQVTDGASPFKLICHGDCYSNNLLFRYDDSGAPVEAMLLDLQVTRYASLATDLTYLLLTSLAGSVMSSSEQDFLRAYYASFSAVTEAAGHPVPFSFQDLQEEFRNKLPLGLLFGLIVNPYIVMSSSDMPEAEVFLSGHDKEEVKQKILKALDGNPLLRPRLLSVLDYVVEAGVVD</sequence>
<dbReference type="InterPro" id="IPR004119">
    <property type="entry name" value="EcKL"/>
</dbReference>
<dbReference type="PANTHER" id="PTHR11012:SF30">
    <property type="entry name" value="PROTEIN KINASE-LIKE DOMAIN-CONTAINING"/>
    <property type="match status" value="1"/>
</dbReference>
<evidence type="ECO:0000313" key="3">
    <source>
        <dbReference type="Proteomes" id="UP000283509"/>
    </source>
</evidence>
<dbReference type="Pfam" id="PF02958">
    <property type="entry name" value="EcKL"/>
    <property type="match status" value="1"/>
</dbReference>
<evidence type="ECO:0000313" key="2">
    <source>
        <dbReference type="EMBL" id="ROT70150.1"/>
    </source>
</evidence>
<accession>A0A3R7QK96</accession>
<protein>
    <recommendedName>
        <fullName evidence="1">CHK kinase-like domain-containing protein</fullName>
    </recommendedName>
</protein>
<dbReference type="SUPFAM" id="SSF56112">
    <property type="entry name" value="Protein kinase-like (PK-like)"/>
    <property type="match status" value="1"/>
</dbReference>
<dbReference type="AlphaFoldDB" id="A0A3R7QK96"/>
<organism evidence="2 3">
    <name type="scientific">Penaeus vannamei</name>
    <name type="common">Whiteleg shrimp</name>
    <name type="synonym">Litopenaeus vannamei</name>
    <dbReference type="NCBI Taxonomy" id="6689"/>
    <lineage>
        <taxon>Eukaryota</taxon>
        <taxon>Metazoa</taxon>
        <taxon>Ecdysozoa</taxon>
        <taxon>Arthropoda</taxon>
        <taxon>Crustacea</taxon>
        <taxon>Multicrustacea</taxon>
        <taxon>Malacostraca</taxon>
        <taxon>Eumalacostraca</taxon>
        <taxon>Eucarida</taxon>
        <taxon>Decapoda</taxon>
        <taxon>Dendrobranchiata</taxon>
        <taxon>Penaeoidea</taxon>
        <taxon>Penaeidae</taxon>
        <taxon>Penaeus</taxon>
    </lineage>
</organism>
<dbReference type="OrthoDB" id="191037at2759"/>
<dbReference type="Gene3D" id="3.90.1200.10">
    <property type="match status" value="1"/>
</dbReference>
<comment type="caution">
    <text evidence="2">The sequence shown here is derived from an EMBL/GenBank/DDBJ whole genome shotgun (WGS) entry which is preliminary data.</text>
</comment>
<keyword evidence="3" id="KW-1185">Reference proteome</keyword>
<dbReference type="EMBL" id="QCYY01002460">
    <property type="protein sequence ID" value="ROT70150.1"/>
    <property type="molecule type" value="Genomic_DNA"/>
</dbReference>
<dbReference type="InterPro" id="IPR015897">
    <property type="entry name" value="CHK_kinase-like"/>
</dbReference>
<dbReference type="SMART" id="SM00587">
    <property type="entry name" value="CHK"/>
    <property type="match status" value="1"/>
</dbReference>
<proteinExistence type="predicted"/>
<dbReference type="InterPro" id="IPR011009">
    <property type="entry name" value="Kinase-like_dom_sf"/>
</dbReference>